<sequence length="155" mass="17477">MTAKLVPLEFEVIDEHWNVYLLSDGTKLKEKHVLLSIARTDTYDALGRPVYQPVLFTFLVPFAPEELRGEPSNVAPSPRALADAGTVAVRVEKVLYEEPNIYKLEDGTVASFRIAITSIKRSLKFFDQFGMPVYIVESTVAPSFEIPKSLWKSEE</sequence>
<accession>A0A2R6A9F3</accession>
<proteinExistence type="predicted"/>
<gene>
    <name evidence="1" type="ORF">B9Q01_06355</name>
</gene>
<evidence type="ECO:0000313" key="1">
    <source>
        <dbReference type="EMBL" id="PSN82955.1"/>
    </source>
</evidence>
<name>A0A2R6A9F3_9ARCH</name>
<organism evidence="1 2">
    <name type="scientific">Candidatus Marsarchaeota G1 archaeon OSP_D</name>
    <dbReference type="NCBI Taxonomy" id="1978155"/>
    <lineage>
        <taxon>Archaea</taxon>
        <taxon>Candidatus Marsarchaeota</taxon>
        <taxon>Candidatus Marsarchaeota group 1</taxon>
    </lineage>
</organism>
<dbReference type="Proteomes" id="UP000240880">
    <property type="component" value="Unassembled WGS sequence"/>
</dbReference>
<comment type="caution">
    <text evidence="1">The sequence shown here is derived from an EMBL/GenBank/DDBJ whole genome shotgun (WGS) entry which is preliminary data.</text>
</comment>
<evidence type="ECO:0000313" key="2">
    <source>
        <dbReference type="Proteomes" id="UP000240880"/>
    </source>
</evidence>
<reference evidence="1 2" key="1">
    <citation type="submission" date="2017-04" db="EMBL/GenBank/DDBJ databases">
        <title>Novel microbial lineages endemic to geothermal iron-oxide mats fill important gaps in the evolutionary history of Archaea.</title>
        <authorList>
            <person name="Jay Z.J."/>
            <person name="Beam J.P."/>
            <person name="Dlakic M."/>
            <person name="Rusch D.B."/>
            <person name="Kozubal M.A."/>
            <person name="Inskeep W.P."/>
        </authorList>
    </citation>
    <scope>NUCLEOTIDE SEQUENCE [LARGE SCALE GENOMIC DNA]</scope>
    <source>
        <strain evidence="1">OSP_D</strain>
    </source>
</reference>
<dbReference type="EMBL" id="NEXC01000043">
    <property type="protein sequence ID" value="PSN82955.1"/>
    <property type="molecule type" value="Genomic_DNA"/>
</dbReference>
<protein>
    <submittedName>
        <fullName evidence="1">Uncharacterized protein</fullName>
    </submittedName>
</protein>
<dbReference type="AlphaFoldDB" id="A0A2R6A9F3"/>